<evidence type="ECO:0000256" key="1">
    <source>
        <dbReference type="SAM" id="Phobius"/>
    </source>
</evidence>
<dbReference type="Proteomes" id="UP000426444">
    <property type="component" value="Chromosome"/>
</dbReference>
<accession>A0A6I6D9W3</accession>
<dbReference type="SUPFAM" id="SSF53649">
    <property type="entry name" value="Alkaline phosphatase-like"/>
    <property type="match status" value="1"/>
</dbReference>
<organism evidence="2 3">
    <name type="scientific">Candidatus Syntrophocurvum alkaliphilum</name>
    <dbReference type="NCBI Taxonomy" id="2293317"/>
    <lineage>
        <taxon>Bacteria</taxon>
        <taxon>Bacillati</taxon>
        <taxon>Bacillota</taxon>
        <taxon>Clostridia</taxon>
        <taxon>Eubacteriales</taxon>
        <taxon>Syntrophomonadaceae</taxon>
        <taxon>Candidatus Syntrophocurvum</taxon>
    </lineage>
</organism>
<evidence type="ECO:0000313" key="2">
    <source>
        <dbReference type="EMBL" id="QGT99565.1"/>
    </source>
</evidence>
<dbReference type="InterPro" id="IPR017850">
    <property type="entry name" value="Alkaline_phosphatase_core_sf"/>
</dbReference>
<protein>
    <submittedName>
        <fullName evidence="2">Uncharacterized protein</fullName>
    </submittedName>
</protein>
<dbReference type="EMBL" id="CP046457">
    <property type="protein sequence ID" value="QGT99565.1"/>
    <property type="molecule type" value="Genomic_DNA"/>
</dbReference>
<name>A0A6I6D9W3_9FIRM</name>
<keyword evidence="1" id="KW-0812">Transmembrane</keyword>
<reference evidence="3" key="1">
    <citation type="journal article" date="2019" name="Microbiology">
        <title>Complete Genome Sequence of an Uncultured Bacterium of the Candidate Phylum Bipolaricaulota.</title>
        <authorList>
            <person name="Kadnikov V.V."/>
            <person name="Mardanov A.V."/>
            <person name="Beletsky A.V."/>
            <person name="Frank Y.A."/>
            <person name="Karnachuk O.V."/>
            <person name="Ravin N.V."/>
        </authorList>
    </citation>
    <scope>NUCLEOTIDE SEQUENCE [LARGE SCALE GENOMIC DNA]</scope>
</reference>
<dbReference type="Gene3D" id="3.40.720.10">
    <property type="entry name" value="Alkaline Phosphatase, subunit A"/>
    <property type="match status" value="1"/>
</dbReference>
<dbReference type="AlphaFoldDB" id="A0A6I6D9W3"/>
<dbReference type="RefSeq" id="WP_156203446.1">
    <property type="nucleotide sequence ID" value="NZ_CP046457.1"/>
</dbReference>
<gene>
    <name evidence="2" type="ORF">SYNTR_0972</name>
</gene>
<sequence>MLSIKNKIKVLICCIIFIFIIFIPNEVSANTDKPINNVFLISVDGLNYEGYVSMSTPNIDYFAQTGAFDEKAMAVRADTLEAGEASLLTGVFPNHHKHLTANDKVEVESLLDVLKKNQKSIMIVDGSGGKLKSFDHGHKKYIELDESASNKEVLDTLYDNFVKEKTFFNYAYLSGCKEALLKVDQDEYYEEWKDLDNQLAVFLKRLKDGGYYSKSLIILTSSRSSSPSDYVPLIIVGPNTKSNTKIEGSLIIDVAPTIASYIGLEKPYNSRGIALYNTYVVSEDTQKEVNSKWIEQLQQDRINNWVQYYKIADELDRTIRQLNSIKEEKESIFDFFGEKEQTIAKLKAQIWTERGIFAFVILVMGIGYLIEYKWLKRKFLLFK</sequence>
<keyword evidence="3" id="KW-1185">Reference proteome</keyword>
<dbReference type="KEGG" id="salq:SYNTR_0972"/>
<keyword evidence="1" id="KW-0472">Membrane</keyword>
<feature type="transmembrane region" description="Helical" evidence="1">
    <location>
        <begin position="355"/>
        <end position="375"/>
    </location>
</feature>
<proteinExistence type="predicted"/>
<evidence type="ECO:0000313" key="3">
    <source>
        <dbReference type="Proteomes" id="UP000426444"/>
    </source>
</evidence>
<dbReference type="OrthoDB" id="1785054at2"/>
<keyword evidence="1" id="KW-1133">Transmembrane helix</keyword>